<evidence type="ECO:0000313" key="11">
    <source>
        <dbReference type="Proteomes" id="UP000249590"/>
    </source>
</evidence>
<dbReference type="Gene3D" id="1.10.3720.10">
    <property type="entry name" value="MetI-like"/>
    <property type="match status" value="1"/>
</dbReference>
<accession>A0A8B2NL92</accession>
<dbReference type="Proteomes" id="UP000249590">
    <property type="component" value="Unassembled WGS sequence"/>
</dbReference>
<dbReference type="GO" id="GO:0055085">
    <property type="term" value="P:transmembrane transport"/>
    <property type="evidence" value="ECO:0007669"/>
    <property type="project" value="InterPro"/>
</dbReference>
<proteinExistence type="inferred from homology"/>
<feature type="transmembrane region" description="Helical" evidence="8">
    <location>
        <begin position="64"/>
        <end position="88"/>
    </location>
</feature>
<comment type="caution">
    <text evidence="10">The sequence shown here is derived from an EMBL/GenBank/DDBJ whole genome shotgun (WGS) entry which is preliminary data.</text>
</comment>
<evidence type="ECO:0000256" key="1">
    <source>
        <dbReference type="ARBA" id="ARBA00004651"/>
    </source>
</evidence>
<evidence type="ECO:0000256" key="4">
    <source>
        <dbReference type="ARBA" id="ARBA00022475"/>
    </source>
</evidence>
<keyword evidence="3 8" id="KW-0813">Transport</keyword>
<feature type="domain" description="ABC transmembrane type-1" evidence="9">
    <location>
        <begin position="69"/>
        <end position="275"/>
    </location>
</feature>
<organism evidence="10 11">
    <name type="scientific">Acuticoccus sediminis</name>
    <dbReference type="NCBI Taxonomy" id="2184697"/>
    <lineage>
        <taxon>Bacteria</taxon>
        <taxon>Pseudomonadati</taxon>
        <taxon>Pseudomonadota</taxon>
        <taxon>Alphaproteobacteria</taxon>
        <taxon>Hyphomicrobiales</taxon>
        <taxon>Amorphaceae</taxon>
        <taxon>Acuticoccus</taxon>
    </lineage>
</organism>
<dbReference type="PANTHER" id="PTHR42929:SF5">
    <property type="entry name" value="ABC TRANSPORTER PERMEASE PROTEIN"/>
    <property type="match status" value="1"/>
</dbReference>
<dbReference type="InterPro" id="IPR035906">
    <property type="entry name" value="MetI-like_sf"/>
</dbReference>
<comment type="similarity">
    <text evidence="2">Belongs to the binding-protein-dependent transport system permease family. CysTW subfamily.</text>
</comment>
<dbReference type="PANTHER" id="PTHR42929">
    <property type="entry name" value="INNER MEMBRANE ABC TRANSPORTER PERMEASE PROTEIN YDCU-RELATED-RELATED"/>
    <property type="match status" value="1"/>
</dbReference>
<sequence>MMKLMSTAWRRRSVTTLALALPAVAFLAVFFILPFARVVGWSVDGCEAAGPTLAHYEALASTPLYLRVALYTLRISLIVTVITLVIAYPVSFLLTRLRSWLAAAILFVLILPFWISALVRTFAWATLLQRNGPVNDLLMWSGLIAEPLDLSHGTFAVVVATIHWVLPFMVLSLYAGLRAIDPVLLRAASGLGARPGQTFRRVLFPLSLPAVVSGCGLVFILTVGSFVTPVLLGGLRDVFVAQLIEMLVNQLVDWPAAAALTVALLVVVLVLMTVFRAAGRSPLHAGSK</sequence>
<comment type="subcellular location">
    <subcellularLocation>
        <location evidence="1 8">Cell membrane</location>
        <topology evidence="1 8">Multi-pass membrane protein</topology>
    </subcellularLocation>
</comment>
<evidence type="ECO:0000256" key="7">
    <source>
        <dbReference type="ARBA" id="ARBA00023136"/>
    </source>
</evidence>
<dbReference type="GO" id="GO:0005886">
    <property type="term" value="C:plasma membrane"/>
    <property type="evidence" value="ECO:0007669"/>
    <property type="project" value="UniProtKB-SubCell"/>
</dbReference>
<evidence type="ECO:0000313" key="10">
    <source>
        <dbReference type="EMBL" id="RAH95788.1"/>
    </source>
</evidence>
<dbReference type="SUPFAM" id="SSF161098">
    <property type="entry name" value="MetI-like"/>
    <property type="match status" value="1"/>
</dbReference>
<keyword evidence="4" id="KW-1003">Cell membrane</keyword>
<protein>
    <submittedName>
        <fullName evidence="10">ABC transporter permease</fullName>
    </submittedName>
</protein>
<evidence type="ECO:0000256" key="6">
    <source>
        <dbReference type="ARBA" id="ARBA00022989"/>
    </source>
</evidence>
<keyword evidence="11" id="KW-1185">Reference proteome</keyword>
<evidence type="ECO:0000256" key="8">
    <source>
        <dbReference type="RuleBase" id="RU363032"/>
    </source>
</evidence>
<feature type="transmembrane region" description="Helical" evidence="8">
    <location>
        <begin position="100"/>
        <end position="123"/>
    </location>
</feature>
<name>A0A8B2NL92_9HYPH</name>
<reference evidence="10 11" key="1">
    <citation type="submission" date="2018-05" db="EMBL/GenBank/DDBJ databases">
        <title>Acuticoccus sediminis sp. nov., isolated from deep-sea sediment of Indian Ocean.</title>
        <authorList>
            <person name="Liu X."/>
            <person name="Lai Q."/>
            <person name="Du Y."/>
            <person name="Sun F."/>
            <person name="Zhang X."/>
            <person name="Wang S."/>
            <person name="Shao Z."/>
        </authorList>
    </citation>
    <scope>NUCLEOTIDE SEQUENCE [LARGE SCALE GENOMIC DNA]</scope>
    <source>
        <strain evidence="10 11">PTG4-2</strain>
    </source>
</reference>
<evidence type="ECO:0000256" key="2">
    <source>
        <dbReference type="ARBA" id="ARBA00007069"/>
    </source>
</evidence>
<dbReference type="CDD" id="cd06261">
    <property type="entry name" value="TM_PBP2"/>
    <property type="match status" value="1"/>
</dbReference>
<dbReference type="EMBL" id="QHHQ01000021">
    <property type="protein sequence ID" value="RAH95788.1"/>
    <property type="molecule type" value="Genomic_DNA"/>
</dbReference>
<keyword evidence="5 8" id="KW-0812">Transmembrane</keyword>
<dbReference type="PROSITE" id="PS50928">
    <property type="entry name" value="ABC_TM1"/>
    <property type="match status" value="1"/>
</dbReference>
<evidence type="ECO:0000259" key="9">
    <source>
        <dbReference type="PROSITE" id="PS50928"/>
    </source>
</evidence>
<feature type="transmembrane region" description="Helical" evidence="8">
    <location>
        <begin position="202"/>
        <end position="227"/>
    </location>
</feature>
<dbReference type="AlphaFoldDB" id="A0A8B2NL92"/>
<dbReference type="InterPro" id="IPR000515">
    <property type="entry name" value="MetI-like"/>
</dbReference>
<feature type="transmembrane region" description="Helical" evidence="8">
    <location>
        <begin position="256"/>
        <end position="278"/>
    </location>
</feature>
<feature type="transmembrane region" description="Helical" evidence="8">
    <location>
        <begin position="155"/>
        <end position="177"/>
    </location>
</feature>
<keyword evidence="7 8" id="KW-0472">Membrane</keyword>
<dbReference type="Pfam" id="PF00528">
    <property type="entry name" value="BPD_transp_1"/>
    <property type="match status" value="1"/>
</dbReference>
<keyword evidence="6 8" id="KW-1133">Transmembrane helix</keyword>
<evidence type="ECO:0000256" key="3">
    <source>
        <dbReference type="ARBA" id="ARBA00022448"/>
    </source>
</evidence>
<evidence type="ECO:0000256" key="5">
    <source>
        <dbReference type="ARBA" id="ARBA00022692"/>
    </source>
</evidence>
<gene>
    <name evidence="10" type="ORF">DLJ53_33910</name>
</gene>